<sequence length="133" mass="14298">MMESRTAPSAGWLSQMLSRKLDSNVGGSKREMITGIIERRHNATYLNGGDQKPQLVVSKDRKAHTFCPSVSFRQNKMFPLLVTASCIVLAATTAPTPSPTPTAVIVIANSSNSSSIVTTIRVAYEFPTAADVT</sequence>
<dbReference type="Proteomes" id="UP001607303">
    <property type="component" value="Unassembled WGS sequence"/>
</dbReference>
<name>A0ABD2CJ25_VESMC</name>
<evidence type="ECO:0000313" key="2">
    <source>
        <dbReference type="Proteomes" id="UP001607303"/>
    </source>
</evidence>
<evidence type="ECO:0000313" key="1">
    <source>
        <dbReference type="EMBL" id="KAL2745100.1"/>
    </source>
</evidence>
<accession>A0ABD2CJ25</accession>
<organism evidence="1 2">
    <name type="scientific">Vespula maculifrons</name>
    <name type="common">Eastern yellow jacket</name>
    <name type="synonym">Wasp</name>
    <dbReference type="NCBI Taxonomy" id="7453"/>
    <lineage>
        <taxon>Eukaryota</taxon>
        <taxon>Metazoa</taxon>
        <taxon>Ecdysozoa</taxon>
        <taxon>Arthropoda</taxon>
        <taxon>Hexapoda</taxon>
        <taxon>Insecta</taxon>
        <taxon>Pterygota</taxon>
        <taxon>Neoptera</taxon>
        <taxon>Endopterygota</taxon>
        <taxon>Hymenoptera</taxon>
        <taxon>Apocrita</taxon>
        <taxon>Aculeata</taxon>
        <taxon>Vespoidea</taxon>
        <taxon>Vespidae</taxon>
        <taxon>Vespinae</taxon>
        <taxon>Vespula</taxon>
    </lineage>
</organism>
<comment type="caution">
    <text evidence="1">The sequence shown here is derived from an EMBL/GenBank/DDBJ whole genome shotgun (WGS) entry which is preliminary data.</text>
</comment>
<proteinExistence type="predicted"/>
<protein>
    <submittedName>
        <fullName evidence="1">Uncharacterized protein</fullName>
    </submittedName>
</protein>
<keyword evidence="2" id="KW-1185">Reference proteome</keyword>
<dbReference type="AlphaFoldDB" id="A0ABD2CJ25"/>
<gene>
    <name evidence="1" type="ORF">V1477_006517</name>
</gene>
<reference evidence="1 2" key="1">
    <citation type="journal article" date="2024" name="Ann. Entomol. Soc. Am.">
        <title>Genomic analyses of the southern and eastern yellowjacket wasps (Hymenoptera: Vespidae) reveal evolutionary signatures of social life.</title>
        <authorList>
            <person name="Catto M.A."/>
            <person name="Caine P.B."/>
            <person name="Orr S.E."/>
            <person name="Hunt B.G."/>
            <person name="Goodisman M.A.D."/>
        </authorList>
    </citation>
    <scope>NUCLEOTIDE SEQUENCE [LARGE SCALE GENOMIC DNA]</scope>
    <source>
        <strain evidence="1">232</strain>
        <tissue evidence="1">Head and thorax</tissue>
    </source>
</reference>
<dbReference type="EMBL" id="JAYRBN010000046">
    <property type="protein sequence ID" value="KAL2745100.1"/>
    <property type="molecule type" value="Genomic_DNA"/>
</dbReference>